<name>A0ABR3KHA8_TRISP</name>
<protein>
    <submittedName>
        <fullName evidence="5">N-acetyltransferase 9-like protein</fullName>
    </submittedName>
</protein>
<dbReference type="InterPro" id="IPR016181">
    <property type="entry name" value="Acyl_CoA_acyltransferase"/>
</dbReference>
<dbReference type="Gene3D" id="3.40.630.30">
    <property type="match status" value="1"/>
</dbReference>
<dbReference type="PANTHER" id="PTHR13256">
    <property type="entry name" value="N-ACETYLTRANSFERASE 9"/>
    <property type="match status" value="1"/>
</dbReference>
<evidence type="ECO:0000313" key="6">
    <source>
        <dbReference type="Proteomes" id="UP001558632"/>
    </source>
</evidence>
<evidence type="ECO:0000313" key="5">
    <source>
        <dbReference type="EMBL" id="KAL1235956.1"/>
    </source>
</evidence>
<keyword evidence="6" id="KW-1185">Reference proteome</keyword>
<dbReference type="InterPro" id="IPR000182">
    <property type="entry name" value="GNAT_dom"/>
</dbReference>
<comment type="caution">
    <text evidence="5">The sequence shown here is derived from an EMBL/GenBank/DDBJ whole genome shotgun (WGS) entry which is preliminary data.</text>
</comment>
<dbReference type="EMBL" id="JBEUSY010000376">
    <property type="protein sequence ID" value="KAL1235956.1"/>
    <property type="molecule type" value="Genomic_DNA"/>
</dbReference>
<evidence type="ECO:0000256" key="3">
    <source>
        <dbReference type="ARBA" id="ARBA00023315"/>
    </source>
</evidence>
<organism evidence="5 6">
    <name type="scientific">Trichinella spiralis</name>
    <name type="common">Trichina worm</name>
    <dbReference type="NCBI Taxonomy" id="6334"/>
    <lineage>
        <taxon>Eukaryota</taxon>
        <taxon>Metazoa</taxon>
        <taxon>Ecdysozoa</taxon>
        <taxon>Nematoda</taxon>
        <taxon>Enoplea</taxon>
        <taxon>Dorylaimia</taxon>
        <taxon>Trichinellida</taxon>
        <taxon>Trichinellidae</taxon>
        <taxon>Trichinella</taxon>
    </lineage>
</organism>
<evidence type="ECO:0000256" key="2">
    <source>
        <dbReference type="ARBA" id="ARBA00022679"/>
    </source>
</evidence>
<dbReference type="InterPro" id="IPR039135">
    <property type="entry name" value="NAT9-like"/>
</dbReference>
<keyword evidence="2" id="KW-0808">Transferase</keyword>
<dbReference type="SUPFAM" id="SSF55729">
    <property type="entry name" value="Acyl-CoA N-acyltransferases (Nat)"/>
    <property type="match status" value="1"/>
</dbReference>
<dbReference type="Pfam" id="PF13302">
    <property type="entry name" value="Acetyltransf_3"/>
    <property type="match status" value="1"/>
</dbReference>
<gene>
    <name evidence="5" type="ORF">TSPI_03838</name>
</gene>
<reference evidence="5 6" key="1">
    <citation type="submission" date="2024-07" db="EMBL/GenBank/DDBJ databases">
        <title>Enhanced genomic and transcriptomic resources for Trichinella pseudospiralis and T. spiralis underpin the discovery of pronounced molecular differences between stages and species.</title>
        <authorList>
            <person name="Pasi K.K."/>
            <person name="La Rosa G."/>
            <person name="Gomez-Morales M.A."/>
            <person name="Tosini F."/>
            <person name="Sumanam S."/>
            <person name="Young N.D."/>
            <person name="Chang B.C."/>
            <person name="Robin G.B."/>
        </authorList>
    </citation>
    <scope>NUCLEOTIDE SEQUENCE [LARGE SCALE GENOMIC DNA]</scope>
    <source>
        <strain evidence="5">ISS534</strain>
    </source>
</reference>
<evidence type="ECO:0000256" key="1">
    <source>
        <dbReference type="ARBA" id="ARBA00009342"/>
    </source>
</evidence>
<proteinExistence type="inferred from homology"/>
<feature type="domain" description="N-acetyltransferase" evidence="4">
    <location>
        <begin position="46"/>
        <end position="186"/>
    </location>
</feature>
<keyword evidence="3" id="KW-0012">Acyltransferase</keyword>
<dbReference type="Proteomes" id="UP001558632">
    <property type="component" value="Unassembled WGS sequence"/>
</dbReference>
<evidence type="ECO:0000259" key="4">
    <source>
        <dbReference type="PROSITE" id="PS51186"/>
    </source>
</evidence>
<accession>A0ABR3KHA8</accession>
<dbReference type="PANTHER" id="PTHR13256:SF16">
    <property type="entry name" value="ALPHA_BETA-TUBULIN-N-ACETYLTRANSFERASE 9"/>
    <property type="match status" value="1"/>
</dbReference>
<dbReference type="PROSITE" id="PS51186">
    <property type="entry name" value="GNAT"/>
    <property type="match status" value="1"/>
</dbReference>
<comment type="similarity">
    <text evidence="1">Belongs to the acetyltransferase family. GNAT subfamily.</text>
</comment>
<sequence length="211" mass="24614">MFRLFGMRLNGRTSVSGRLVVLVPYGKAHVARYHQWMQCDILRAQTGSEQLSLEDEYKMQKSWQEDEDKLTFIVVAKQLWQESRFDDVGAMVGDVNLFFTPDQRSAEVEVMIAEPAWRGRGLGKEAVKMLLVYAFQQLHVERFVAKIRSDNEPSLALFQSLQFKQFCRVDVFQELHMELILHPDLVNVWKQDTNYAELGYPCAQMNDQMEQ</sequence>